<sequence>MAGQEYHYAPFRSWPRRVLPGFYRLPLLAHTGQDCMQDQL</sequence>
<dbReference type="HOGENOM" id="CLU_3287469_0_0_9"/>
<proteinExistence type="predicted"/>
<accession>C0EC00</accession>
<keyword evidence="2" id="KW-1185">Reference proteome</keyword>
<name>C0EC00_9FIRM</name>
<gene>
    <name evidence="1" type="ORF">CLOSTMETH_01368</name>
</gene>
<dbReference type="STRING" id="537013.CLOSTMETH_01368"/>
<dbReference type="Proteomes" id="UP000003340">
    <property type="component" value="Unassembled WGS sequence"/>
</dbReference>
<comment type="caution">
    <text evidence="1">The sequence shown here is derived from an EMBL/GenBank/DDBJ whole genome shotgun (WGS) entry which is preliminary data.</text>
</comment>
<evidence type="ECO:0000313" key="2">
    <source>
        <dbReference type="Proteomes" id="UP000003340"/>
    </source>
</evidence>
<reference evidence="1 2" key="1">
    <citation type="submission" date="2009-01" db="EMBL/GenBank/DDBJ databases">
        <authorList>
            <person name="Fulton L."/>
            <person name="Clifton S."/>
            <person name="Fulton B."/>
            <person name="Xu J."/>
            <person name="Minx P."/>
            <person name="Pepin K.H."/>
            <person name="Johnson M."/>
            <person name="Bhonagiri V."/>
            <person name="Nash W.E."/>
            <person name="Mardis E.R."/>
            <person name="Wilson R.K."/>
        </authorList>
    </citation>
    <scope>NUCLEOTIDE SEQUENCE [LARGE SCALE GENOMIC DNA]</scope>
    <source>
        <strain evidence="1 2">DSM 5476</strain>
    </source>
</reference>
<dbReference type="AlphaFoldDB" id="C0EC00"/>
<reference evidence="1 2" key="2">
    <citation type="submission" date="2009-02" db="EMBL/GenBank/DDBJ databases">
        <title>Draft genome sequence of Clostridium methylpentosum (DSM 5476).</title>
        <authorList>
            <person name="Sudarsanam P."/>
            <person name="Ley R."/>
            <person name="Guruge J."/>
            <person name="Turnbaugh P.J."/>
            <person name="Mahowald M."/>
            <person name="Liep D."/>
            <person name="Gordon J."/>
        </authorList>
    </citation>
    <scope>NUCLEOTIDE SEQUENCE [LARGE SCALE GENOMIC DNA]</scope>
    <source>
        <strain evidence="1 2">DSM 5476</strain>
    </source>
</reference>
<dbReference type="EMBL" id="ACEC01000045">
    <property type="protein sequence ID" value="EEG31061.1"/>
    <property type="molecule type" value="Genomic_DNA"/>
</dbReference>
<protein>
    <submittedName>
        <fullName evidence="1">Uncharacterized protein</fullName>
    </submittedName>
</protein>
<organism evidence="1 2">
    <name type="scientific">[Clostridium] methylpentosum DSM 5476</name>
    <dbReference type="NCBI Taxonomy" id="537013"/>
    <lineage>
        <taxon>Bacteria</taxon>
        <taxon>Bacillati</taxon>
        <taxon>Bacillota</taxon>
        <taxon>Clostridia</taxon>
        <taxon>Eubacteriales</taxon>
        <taxon>Oscillospiraceae</taxon>
        <taxon>Oscillospiraceae incertae sedis</taxon>
    </lineage>
</organism>
<evidence type="ECO:0000313" key="1">
    <source>
        <dbReference type="EMBL" id="EEG31061.1"/>
    </source>
</evidence>